<dbReference type="Gene3D" id="1.10.510.10">
    <property type="entry name" value="Transferase(Phosphotransferase) domain 1"/>
    <property type="match status" value="1"/>
</dbReference>
<dbReference type="InterPro" id="IPR011009">
    <property type="entry name" value="Kinase-like_dom_sf"/>
</dbReference>
<keyword evidence="5" id="KW-0808">Transferase</keyword>
<evidence type="ECO:0000256" key="8">
    <source>
        <dbReference type="ARBA" id="ARBA00022840"/>
    </source>
</evidence>
<keyword evidence="7 12" id="KW-0418">Kinase</keyword>
<dbReference type="GO" id="GO:0004674">
    <property type="term" value="F:protein serine/threonine kinase activity"/>
    <property type="evidence" value="ECO:0007669"/>
    <property type="project" value="UniProtKB-KW"/>
</dbReference>
<evidence type="ECO:0000256" key="4">
    <source>
        <dbReference type="ARBA" id="ARBA00022527"/>
    </source>
</evidence>
<dbReference type="PROSITE" id="PS00108">
    <property type="entry name" value="PROTEIN_KINASE_ST"/>
    <property type="match status" value="1"/>
</dbReference>
<name>A0A9D4XD35_PEA</name>
<feature type="compositionally biased region" description="Basic residues" evidence="10">
    <location>
        <begin position="258"/>
        <end position="267"/>
    </location>
</feature>
<keyword evidence="4" id="KW-0723">Serine/threonine-protein kinase</keyword>
<dbReference type="InterPro" id="IPR001245">
    <property type="entry name" value="Ser-Thr/Tyr_kinase_cat_dom"/>
</dbReference>
<dbReference type="Gene3D" id="3.30.200.20">
    <property type="entry name" value="Phosphorylase Kinase, domain 1"/>
    <property type="match status" value="1"/>
</dbReference>
<comment type="caution">
    <text evidence="12">The sequence shown here is derived from an EMBL/GenBank/DDBJ whole genome shotgun (WGS) entry which is preliminary data.</text>
</comment>
<gene>
    <name evidence="12" type="ORF">KIW84_043164</name>
</gene>
<dbReference type="EMBL" id="JAMSHJ010000004">
    <property type="protein sequence ID" value="KAI5418826.1"/>
    <property type="molecule type" value="Genomic_DNA"/>
</dbReference>
<dbReference type="InterPro" id="IPR008271">
    <property type="entry name" value="Ser/Thr_kinase_AS"/>
</dbReference>
<keyword evidence="9" id="KW-0472">Membrane</keyword>
<feature type="domain" description="Protein kinase" evidence="11">
    <location>
        <begin position="1"/>
        <end position="235"/>
    </location>
</feature>
<dbReference type="Proteomes" id="UP001058974">
    <property type="component" value="Chromosome 4"/>
</dbReference>
<proteinExistence type="inferred from homology"/>
<dbReference type="PIRSF" id="PIRSF000654">
    <property type="entry name" value="Integrin-linked_kinase"/>
    <property type="match status" value="1"/>
</dbReference>
<keyword evidence="13" id="KW-1185">Reference proteome</keyword>
<keyword evidence="3" id="KW-1003">Cell membrane</keyword>
<evidence type="ECO:0000313" key="13">
    <source>
        <dbReference type="Proteomes" id="UP001058974"/>
    </source>
</evidence>
<sequence length="267" mass="29924">MQSEVNFLGRLSHPNLVKLLGYCWDDEELLLVYEFMPKGSLENHLFRRNPNIEPLSWNTRIKIAIGAARGLAFLHESEKQVIYRDFKASNILLDGSYNAKISDFGLAKLGPSGGQSHVTTRVMGTYGYAAPEYIATGHLYVKSDVYGFGVVLLEILTAMRAMDTKRPSGQQNLVEWVKPFLSNKKKLKGIMDGRIEGQYSQKAAIQAAALSLKCLESDPKQRPSMKDVLESLEAIEAIQVKSKESRKNSSHQPPVHQAARHQRVVRV</sequence>
<evidence type="ECO:0000256" key="5">
    <source>
        <dbReference type="ARBA" id="ARBA00022679"/>
    </source>
</evidence>
<dbReference type="GO" id="GO:0005524">
    <property type="term" value="F:ATP binding"/>
    <property type="evidence" value="ECO:0007669"/>
    <property type="project" value="UniProtKB-KW"/>
</dbReference>
<accession>A0A9D4XD35</accession>
<dbReference type="FunFam" id="1.10.510.10:FF:000032">
    <property type="entry name" value="Serine/threonine-protein kinase PBS1"/>
    <property type="match status" value="1"/>
</dbReference>
<evidence type="ECO:0000256" key="10">
    <source>
        <dbReference type="SAM" id="MobiDB-lite"/>
    </source>
</evidence>
<dbReference type="AlphaFoldDB" id="A0A9D4XD35"/>
<keyword evidence="8" id="KW-0067">ATP-binding</keyword>
<comment type="similarity">
    <text evidence="2">Belongs to the protein kinase superfamily. Ser/Thr protein kinase family.</text>
</comment>
<dbReference type="SUPFAM" id="SSF56112">
    <property type="entry name" value="Protein kinase-like (PK-like)"/>
    <property type="match status" value="1"/>
</dbReference>
<evidence type="ECO:0000256" key="2">
    <source>
        <dbReference type="ARBA" id="ARBA00008684"/>
    </source>
</evidence>
<evidence type="ECO:0000313" key="12">
    <source>
        <dbReference type="EMBL" id="KAI5418826.1"/>
    </source>
</evidence>
<keyword evidence="6" id="KW-0547">Nucleotide-binding</keyword>
<reference evidence="12 13" key="1">
    <citation type="journal article" date="2022" name="Nat. Genet.">
        <title>Improved pea reference genome and pan-genome highlight genomic features and evolutionary characteristics.</title>
        <authorList>
            <person name="Yang T."/>
            <person name="Liu R."/>
            <person name="Luo Y."/>
            <person name="Hu S."/>
            <person name="Wang D."/>
            <person name="Wang C."/>
            <person name="Pandey M.K."/>
            <person name="Ge S."/>
            <person name="Xu Q."/>
            <person name="Li N."/>
            <person name="Li G."/>
            <person name="Huang Y."/>
            <person name="Saxena R.K."/>
            <person name="Ji Y."/>
            <person name="Li M."/>
            <person name="Yan X."/>
            <person name="He Y."/>
            <person name="Liu Y."/>
            <person name="Wang X."/>
            <person name="Xiang C."/>
            <person name="Varshney R.K."/>
            <person name="Ding H."/>
            <person name="Gao S."/>
            <person name="Zong X."/>
        </authorList>
    </citation>
    <scope>NUCLEOTIDE SEQUENCE [LARGE SCALE GENOMIC DNA]</scope>
    <source>
        <strain evidence="12 13">cv. Zhongwan 6</strain>
    </source>
</reference>
<evidence type="ECO:0000256" key="6">
    <source>
        <dbReference type="ARBA" id="ARBA00022741"/>
    </source>
</evidence>
<comment type="subcellular location">
    <subcellularLocation>
        <location evidence="1">Cell membrane</location>
    </subcellularLocation>
</comment>
<evidence type="ECO:0000256" key="3">
    <source>
        <dbReference type="ARBA" id="ARBA00022475"/>
    </source>
</evidence>
<dbReference type="Pfam" id="PF07714">
    <property type="entry name" value="PK_Tyr_Ser-Thr"/>
    <property type="match status" value="1"/>
</dbReference>
<organism evidence="12 13">
    <name type="scientific">Pisum sativum</name>
    <name type="common">Garden pea</name>
    <name type="synonym">Lathyrus oleraceus</name>
    <dbReference type="NCBI Taxonomy" id="3888"/>
    <lineage>
        <taxon>Eukaryota</taxon>
        <taxon>Viridiplantae</taxon>
        <taxon>Streptophyta</taxon>
        <taxon>Embryophyta</taxon>
        <taxon>Tracheophyta</taxon>
        <taxon>Spermatophyta</taxon>
        <taxon>Magnoliopsida</taxon>
        <taxon>eudicotyledons</taxon>
        <taxon>Gunneridae</taxon>
        <taxon>Pentapetalae</taxon>
        <taxon>rosids</taxon>
        <taxon>fabids</taxon>
        <taxon>Fabales</taxon>
        <taxon>Fabaceae</taxon>
        <taxon>Papilionoideae</taxon>
        <taxon>50 kb inversion clade</taxon>
        <taxon>NPAAA clade</taxon>
        <taxon>Hologalegina</taxon>
        <taxon>IRL clade</taxon>
        <taxon>Fabeae</taxon>
        <taxon>Lathyrus</taxon>
    </lineage>
</organism>
<dbReference type="GO" id="GO:0005886">
    <property type="term" value="C:plasma membrane"/>
    <property type="evidence" value="ECO:0007669"/>
    <property type="project" value="UniProtKB-SubCell"/>
</dbReference>
<evidence type="ECO:0000256" key="1">
    <source>
        <dbReference type="ARBA" id="ARBA00004236"/>
    </source>
</evidence>
<evidence type="ECO:0000259" key="11">
    <source>
        <dbReference type="PROSITE" id="PS50011"/>
    </source>
</evidence>
<evidence type="ECO:0000256" key="9">
    <source>
        <dbReference type="ARBA" id="ARBA00023136"/>
    </source>
</evidence>
<dbReference type="PANTHER" id="PTHR45621">
    <property type="entry name" value="OS01G0588500 PROTEIN-RELATED"/>
    <property type="match status" value="1"/>
</dbReference>
<dbReference type="Gramene" id="Psat04G0316400-T2">
    <property type="protein sequence ID" value="KAI5418826.1"/>
    <property type="gene ID" value="KIW84_043164"/>
</dbReference>
<dbReference type="InterPro" id="IPR000719">
    <property type="entry name" value="Prot_kinase_dom"/>
</dbReference>
<protein>
    <submittedName>
        <fullName evidence="12">Serine/threonine-protein kinase pix13, variant 2</fullName>
    </submittedName>
</protein>
<feature type="region of interest" description="Disordered" evidence="10">
    <location>
        <begin position="241"/>
        <end position="267"/>
    </location>
</feature>
<dbReference type="InterPro" id="IPR050823">
    <property type="entry name" value="Plant_Ser_Thr_Prot_Kinase"/>
</dbReference>
<dbReference type="PROSITE" id="PS50011">
    <property type="entry name" value="PROTEIN_KINASE_DOM"/>
    <property type="match status" value="1"/>
</dbReference>
<evidence type="ECO:0000256" key="7">
    <source>
        <dbReference type="ARBA" id="ARBA00022777"/>
    </source>
</evidence>